<comment type="caution">
    <text evidence="2">The sequence shown here is derived from an EMBL/GenBank/DDBJ whole genome shotgun (WGS) entry which is preliminary data.</text>
</comment>
<dbReference type="SUPFAM" id="SSF53098">
    <property type="entry name" value="Ribonuclease H-like"/>
    <property type="match status" value="1"/>
</dbReference>
<dbReference type="InterPro" id="IPR036397">
    <property type="entry name" value="RNaseH_sf"/>
</dbReference>
<dbReference type="CDD" id="cd06222">
    <property type="entry name" value="RNase_H_like"/>
    <property type="match status" value="1"/>
</dbReference>
<evidence type="ECO:0000259" key="1">
    <source>
        <dbReference type="Pfam" id="PF13456"/>
    </source>
</evidence>
<dbReference type="InterPro" id="IPR012337">
    <property type="entry name" value="RNaseH-like_sf"/>
</dbReference>
<dbReference type="GO" id="GO:0004523">
    <property type="term" value="F:RNA-DNA hybrid ribonuclease activity"/>
    <property type="evidence" value="ECO:0007669"/>
    <property type="project" value="InterPro"/>
</dbReference>
<dbReference type="Proteomes" id="UP000585474">
    <property type="component" value="Unassembled WGS sequence"/>
</dbReference>
<evidence type="ECO:0000313" key="3">
    <source>
        <dbReference type="Proteomes" id="UP000585474"/>
    </source>
</evidence>
<dbReference type="Pfam" id="PF13456">
    <property type="entry name" value="RVT_3"/>
    <property type="match status" value="1"/>
</dbReference>
<dbReference type="EMBL" id="BJWL01000003">
    <property type="protein sequence ID" value="GFY84043.1"/>
    <property type="molecule type" value="Genomic_DNA"/>
</dbReference>
<dbReference type="AlphaFoldDB" id="A0A7J0EC51"/>
<proteinExistence type="predicted"/>
<dbReference type="PANTHER" id="PTHR34023:SF4">
    <property type="entry name" value="RNASE H TYPE-1 DOMAIN-CONTAINING PROTEIN"/>
    <property type="match status" value="1"/>
</dbReference>
<name>A0A7J0EC51_9ERIC</name>
<dbReference type="PANTHER" id="PTHR34023">
    <property type="entry name" value="RNASE H DOMAIN-CONTAINING PROTEIN"/>
    <property type="match status" value="1"/>
</dbReference>
<accession>A0A7J0EC51</accession>
<reference evidence="2 3" key="1">
    <citation type="submission" date="2019-07" db="EMBL/GenBank/DDBJ databases">
        <title>De Novo Assembly of kiwifruit Actinidia rufa.</title>
        <authorList>
            <person name="Sugita-Konishi S."/>
            <person name="Sato K."/>
            <person name="Mori E."/>
            <person name="Abe Y."/>
            <person name="Kisaki G."/>
            <person name="Hamano K."/>
            <person name="Suezawa K."/>
            <person name="Otani M."/>
            <person name="Fukuda T."/>
            <person name="Manabe T."/>
            <person name="Gomi K."/>
            <person name="Tabuchi M."/>
            <person name="Akimitsu K."/>
            <person name="Kataoka I."/>
        </authorList>
    </citation>
    <scope>NUCLEOTIDE SEQUENCE [LARGE SCALE GENOMIC DNA]</scope>
    <source>
        <strain evidence="3">cv. Fuchu</strain>
    </source>
</reference>
<gene>
    <name evidence="2" type="ORF">Acr_03g0008170</name>
</gene>
<keyword evidence="3" id="KW-1185">Reference proteome</keyword>
<dbReference type="InterPro" id="IPR044730">
    <property type="entry name" value="RNase_H-like_dom_plant"/>
</dbReference>
<sequence length="257" mass="28061">MDDLTDLSRIIILTNNRMEDIPCWVQANESLTRMEVQELRNVDIESDSKVAVNLIKEGPSQNFPHRAIVEECGELIRRSGSNIGHTLREGNRVADKLANLGVDQDDPMVTLSTTPDESRDLLAQDLQELPLQGFHLCGGVVFEEERKEIEDRHIHGGSMVAVPDACLDALAVLSQDRLQPGVCLDAPIIMSRQLGGNNVLTSDNGIASIVSAPSSGAEDHRAYFIAIARQSRSDNLARGCRPLVVEPGAQGCNLDFV</sequence>
<dbReference type="GO" id="GO:0003676">
    <property type="term" value="F:nucleic acid binding"/>
    <property type="evidence" value="ECO:0007669"/>
    <property type="project" value="InterPro"/>
</dbReference>
<dbReference type="Gene3D" id="3.30.420.10">
    <property type="entry name" value="Ribonuclease H-like superfamily/Ribonuclease H"/>
    <property type="match status" value="1"/>
</dbReference>
<evidence type="ECO:0000313" key="2">
    <source>
        <dbReference type="EMBL" id="GFY84043.1"/>
    </source>
</evidence>
<protein>
    <recommendedName>
        <fullName evidence="1">RNase H type-1 domain-containing protein</fullName>
    </recommendedName>
</protein>
<organism evidence="2 3">
    <name type="scientific">Actinidia rufa</name>
    <dbReference type="NCBI Taxonomy" id="165716"/>
    <lineage>
        <taxon>Eukaryota</taxon>
        <taxon>Viridiplantae</taxon>
        <taxon>Streptophyta</taxon>
        <taxon>Embryophyta</taxon>
        <taxon>Tracheophyta</taxon>
        <taxon>Spermatophyta</taxon>
        <taxon>Magnoliopsida</taxon>
        <taxon>eudicotyledons</taxon>
        <taxon>Gunneridae</taxon>
        <taxon>Pentapetalae</taxon>
        <taxon>asterids</taxon>
        <taxon>Ericales</taxon>
        <taxon>Actinidiaceae</taxon>
        <taxon>Actinidia</taxon>
    </lineage>
</organism>
<dbReference type="InterPro" id="IPR002156">
    <property type="entry name" value="RNaseH_domain"/>
</dbReference>
<feature type="domain" description="RNase H type-1" evidence="1">
    <location>
        <begin position="37"/>
        <end position="100"/>
    </location>
</feature>
<dbReference type="OrthoDB" id="1841727at2759"/>